<keyword evidence="1" id="KW-0472">Membrane</keyword>
<dbReference type="Proteomes" id="UP001283361">
    <property type="component" value="Unassembled WGS sequence"/>
</dbReference>
<evidence type="ECO:0000256" key="1">
    <source>
        <dbReference type="SAM" id="Phobius"/>
    </source>
</evidence>
<comment type="caution">
    <text evidence="2">The sequence shown here is derived from an EMBL/GenBank/DDBJ whole genome shotgun (WGS) entry which is preliminary data.</text>
</comment>
<gene>
    <name evidence="2" type="ORF">RRG08_025298</name>
</gene>
<protein>
    <submittedName>
        <fullName evidence="2">Uncharacterized protein</fullName>
    </submittedName>
</protein>
<proteinExistence type="predicted"/>
<feature type="transmembrane region" description="Helical" evidence="1">
    <location>
        <begin position="21"/>
        <end position="44"/>
    </location>
</feature>
<keyword evidence="1" id="KW-1133">Transmembrane helix</keyword>
<accession>A0AAE1DUR3</accession>
<name>A0AAE1DUR3_9GAST</name>
<evidence type="ECO:0000313" key="3">
    <source>
        <dbReference type="Proteomes" id="UP001283361"/>
    </source>
</evidence>
<keyword evidence="3" id="KW-1185">Reference proteome</keyword>
<organism evidence="2 3">
    <name type="scientific">Elysia crispata</name>
    <name type="common">lettuce slug</name>
    <dbReference type="NCBI Taxonomy" id="231223"/>
    <lineage>
        <taxon>Eukaryota</taxon>
        <taxon>Metazoa</taxon>
        <taxon>Spiralia</taxon>
        <taxon>Lophotrochozoa</taxon>
        <taxon>Mollusca</taxon>
        <taxon>Gastropoda</taxon>
        <taxon>Heterobranchia</taxon>
        <taxon>Euthyneura</taxon>
        <taxon>Panpulmonata</taxon>
        <taxon>Sacoglossa</taxon>
        <taxon>Placobranchoidea</taxon>
        <taxon>Plakobranchidae</taxon>
        <taxon>Elysia</taxon>
    </lineage>
</organism>
<dbReference type="EMBL" id="JAWDGP010002360">
    <property type="protein sequence ID" value="KAK3783674.1"/>
    <property type="molecule type" value="Genomic_DNA"/>
</dbReference>
<keyword evidence="1" id="KW-0812">Transmembrane</keyword>
<reference evidence="2" key="1">
    <citation type="journal article" date="2023" name="G3 (Bethesda)">
        <title>A reference genome for the long-term kleptoplast-retaining sea slug Elysia crispata morphotype clarki.</title>
        <authorList>
            <person name="Eastman K.E."/>
            <person name="Pendleton A.L."/>
            <person name="Shaikh M.A."/>
            <person name="Suttiyut T."/>
            <person name="Ogas R."/>
            <person name="Tomko P."/>
            <person name="Gavelis G."/>
            <person name="Widhalm J.R."/>
            <person name="Wisecaver J.H."/>
        </authorList>
    </citation>
    <scope>NUCLEOTIDE SEQUENCE</scope>
    <source>
        <strain evidence="2">ECLA1</strain>
    </source>
</reference>
<evidence type="ECO:0000313" key="2">
    <source>
        <dbReference type="EMBL" id="KAK3783674.1"/>
    </source>
</evidence>
<sequence>MKPKRSMNMQTYNIHAVLLELSKALIFFNISTSILLLLSFATTWEKCVERLMYMHQATVTSKTIRRRTLIPHVFSVDGQAMRGSSIRHLVFPQCPDYDSKIPGMVALHRVPSLMT</sequence>
<dbReference type="AlphaFoldDB" id="A0AAE1DUR3"/>